<proteinExistence type="inferred from homology"/>
<dbReference type="PRINTS" id="PR00385">
    <property type="entry name" value="P450"/>
</dbReference>
<protein>
    <recommendedName>
        <fullName evidence="5">unspecific monooxygenase</fullName>
        <ecNumber evidence="5">1.14.14.1</ecNumber>
    </recommendedName>
</protein>
<feature type="binding site" description="axial binding residue" evidence="15">
    <location>
        <position position="450"/>
    </location>
    <ligand>
        <name>heme</name>
        <dbReference type="ChEBI" id="CHEBI:30413"/>
    </ligand>
    <ligandPart>
        <name>Fe</name>
        <dbReference type="ChEBI" id="CHEBI:18248"/>
    </ligandPart>
</feature>
<keyword evidence="18" id="KW-1185">Reference proteome</keyword>
<dbReference type="GO" id="GO:0005506">
    <property type="term" value="F:iron ion binding"/>
    <property type="evidence" value="ECO:0007669"/>
    <property type="project" value="InterPro"/>
</dbReference>
<dbReference type="GO" id="GO:0020037">
    <property type="term" value="F:heme binding"/>
    <property type="evidence" value="ECO:0007669"/>
    <property type="project" value="InterPro"/>
</dbReference>
<keyword evidence="10 16" id="KW-0560">Oxidoreductase</keyword>
<dbReference type="Pfam" id="PF00067">
    <property type="entry name" value="p450"/>
    <property type="match status" value="1"/>
</dbReference>
<evidence type="ECO:0000256" key="4">
    <source>
        <dbReference type="ARBA" id="ARBA00010617"/>
    </source>
</evidence>
<dbReference type="FunFam" id="1.10.630.10:FF:000042">
    <property type="entry name" value="Cytochrome P450"/>
    <property type="match status" value="1"/>
</dbReference>
<dbReference type="EMBL" id="FZQP02007043">
    <property type="protein sequence ID" value="VVD05915.1"/>
    <property type="molecule type" value="Genomic_DNA"/>
</dbReference>
<keyword evidence="9" id="KW-0492">Microsome</keyword>
<evidence type="ECO:0000256" key="11">
    <source>
        <dbReference type="ARBA" id="ARBA00023004"/>
    </source>
</evidence>
<evidence type="ECO:0000256" key="5">
    <source>
        <dbReference type="ARBA" id="ARBA00012109"/>
    </source>
</evidence>
<comment type="catalytic activity">
    <reaction evidence="14">
        <text>an organic molecule + reduced [NADPH--hemoprotein reductase] + O2 = an alcohol + oxidized [NADPH--hemoprotein reductase] + H2O + H(+)</text>
        <dbReference type="Rhea" id="RHEA:17149"/>
        <dbReference type="Rhea" id="RHEA-COMP:11964"/>
        <dbReference type="Rhea" id="RHEA-COMP:11965"/>
        <dbReference type="ChEBI" id="CHEBI:15377"/>
        <dbReference type="ChEBI" id="CHEBI:15378"/>
        <dbReference type="ChEBI" id="CHEBI:15379"/>
        <dbReference type="ChEBI" id="CHEBI:30879"/>
        <dbReference type="ChEBI" id="CHEBI:57618"/>
        <dbReference type="ChEBI" id="CHEBI:58210"/>
        <dbReference type="ChEBI" id="CHEBI:142491"/>
        <dbReference type="EC" id="1.14.14.1"/>
    </reaction>
</comment>
<dbReference type="SUPFAM" id="SSF48264">
    <property type="entry name" value="Cytochrome P450"/>
    <property type="match status" value="1"/>
</dbReference>
<dbReference type="GO" id="GO:0016712">
    <property type="term" value="F:oxidoreductase activity, acting on paired donors, with incorporation or reduction of molecular oxygen, reduced flavin or flavoprotein as one donor, and incorporation of one atom of oxygen"/>
    <property type="evidence" value="ECO:0007669"/>
    <property type="project" value="UniProtKB-EC"/>
</dbReference>
<dbReference type="PANTHER" id="PTHR24292">
    <property type="entry name" value="CYTOCHROME P450"/>
    <property type="match status" value="1"/>
</dbReference>
<name>A0A5E4R7J0_9NEOP</name>
<dbReference type="PROSITE" id="PS00086">
    <property type="entry name" value="CYTOCHROME_P450"/>
    <property type="match status" value="1"/>
</dbReference>
<dbReference type="InterPro" id="IPR002401">
    <property type="entry name" value="Cyt_P450_E_grp-I"/>
</dbReference>
<evidence type="ECO:0000256" key="7">
    <source>
        <dbReference type="ARBA" id="ARBA00022723"/>
    </source>
</evidence>
<dbReference type="InterPro" id="IPR017972">
    <property type="entry name" value="Cyt_P450_CS"/>
</dbReference>
<keyword evidence="8" id="KW-0256">Endoplasmic reticulum</keyword>
<keyword evidence="12 16" id="KW-0503">Monooxygenase</keyword>
<evidence type="ECO:0000256" key="9">
    <source>
        <dbReference type="ARBA" id="ARBA00022848"/>
    </source>
</evidence>
<comment type="cofactor">
    <cofactor evidence="1 15">
        <name>heme</name>
        <dbReference type="ChEBI" id="CHEBI:30413"/>
    </cofactor>
</comment>
<evidence type="ECO:0000256" key="10">
    <source>
        <dbReference type="ARBA" id="ARBA00023002"/>
    </source>
</evidence>
<dbReference type="AlphaFoldDB" id="A0A5E4R7J0"/>
<gene>
    <name evidence="17" type="ORF">LSINAPIS_LOCUS15368</name>
</gene>
<evidence type="ECO:0000256" key="8">
    <source>
        <dbReference type="ARBA" id="ARBA00022824"/>
    </source>
</evidence>
<evidence type="ECO:0000256" key="2">
    <source>
        <dbReference type="ARBA" id="ARBA00004174"/>
    </source>
</evidence>
<evidence type="ECO:0000256" key="13">
    <source>
        <dbReference type="ARBA" id="ARBA00023136"/>
    </source>
</evidence>
<evidence type="ECO:0000256" key="3">
    <source>
        <dbReference type="ARBA" id="ARBA00004406"/>
    </source>
</evidence>
<evidence type="ECO:0000256" key="16">
    <source>
        <dbReference type="RuleBase" id="RU000461"/>
    </source>
</evidence>
<comment type="subcellular location">
    <subcellularLocation>
        <location evidence="3">Endoplasmic reticulum membrane</location>
        <topology evidence="3">Peripheral membrane protein</topology>
    </subcellularLocation>
    <subcellularLocation>
        <location evidence="2">Microsome membrane</location>
        <topology evidence="2">Peripheral membrane protein</topology>
    </subcellularLocation>
</comment>
<dbReference type="InterPro" id="IPR001128">
    <property type="entry name" value="Cyt_P450"/>
</dbReference>
<keyword evidence="11 15" id="KW-0408">Iron</keyword>
<comment type="similarity">
    <text evidence="4 16">Belongs to the cytochrome P450 family.</text>
</comment>
<evidence type="ECO:0000256" key="15">
    <source>
        <dbReference type="PIRSR" id="PIRSR602401-1"/>
    </source>
</evidence>
<evidence type="ECO:0000313" key="18">
    <source>
        <dbReference type="Proteomes" id="UP000324832"/>
    </source>
</evidence>
<dbReference type="PRINTS" id="PR00463">
    <property type="entry name" value="EP450I"/>
</dbReference>
<dbReference type="EC" id="1.14.14.1" evidence="5"/>
<dbReference type="GO" id="GO:0005789">
    <property type="term" value="C:endoplasmic reticulum membrane"/>
    <property type="evidence" value="ECO:0007669"/>
    <property type="project" value="UniProtKB-SubCell"/>
</dbReference>
<keyword evidence="13" id="KW-0472">Membrane</keyword>
<dbReference type="InterPro" id="IPR050476">
    <property type="entry name" value="Insect_CytP450_Detox"/>
</dbReference>
<accession>A0A5E4R7J0</accession>
<evidence type="ECO:0000256" key="6">
    <source>
        <dbReference type="ARBA" id="ARBA00022617"/>
    </source>
</evidence>
<organism evidence="17 18">
    <name type="scientific">Leptidea sinapis</name>
    <dbReference type="NCBI Taxonomy" id="189913"/>
    <lineage>
        <taxon>Eukaryota</taxon>
        <taxon>Metazoa</taxon>
        <taxon>Ecdysozoa</taxon>
        <taxon>Arthropoda</taxon>
        <taxon>Hexapoda</taxon>
        <taxon>Insecta</taxon>
        <taxon>Pterygota</taxon>
        <taxon>Neoptera</taxon>
        <taxon>Endopterygota</taxon>
        <taxon>Lepidoptera</taxon>
        <taxon>Glossata</taxon>
        <taxon>Ditrysia</taxon>
        <taxon>Papilionoidea</taxon>
        <taxon>Pieridae</taxon>
        <taxon>Dismorphiinae</taxon>
        <taxon>Leptidea</taxon>
    </lineage>
</organism>
<keyword evidence="6 15" id="KW-0349">Heme</keyword>
<dbReference type="Proteomes" id="UP000324832">
    <property type="component" value="Unassembled WGS sequence"/>
</dbReference>
<reference evidence="17 18" key="1">
    <citation type="submission" date="2017-07" db="EMBL/GenBank/DDBJ databases">
        <authorList>
            <person name="Talla V."/>
            <person name="Backstrom N."/>
        </authorList>
    </citation>
    <scope>NUCLEOTIDE SEQUENCE [LARGE SCALE GENOMIC DNA]</scope>
</reference>
<dbReference type="CDD" id="cd11056">
    <property type="entry name" value="CYP6-like"/>
    <property type="match status" value="1"/>
</dbReference>
<sequence length="510" mass="58967">MFFVIILCILVFIYVYSSWTFDYWKKKGIKHDPPAPFLGTNSKQFLQKASMSMMAEEMYYKYPKERVVGFFRGRKPELVIRDPEIAKRILVTDFNNFYSRGFVPHKTNIEPLLKNIFFADGDLWKLLRHRFSLVFSTGKIKAMFSIITERAEKLQTLAEKVSEYDSYDARELMARYTTDFIGACGFGLNIDTLNDETSEFRKLGKRIFVRTPADATRGALKLIFPELCKNLHFLSSELEKSMNYLVHTVLKQRNYETSGKNDFIDLMLELKQKGNMVGESIEEKNPDGSPKTIELELSFDLMIAQVFVFFGAGFETSSTSSSHTLHQLAYHPEIQRKVQEEIDRVLIKYDNKITYDAVNEMNYLEKTFYESLRMYPPVAFLMRESAKKYTFPELDLSIDENMKVIIPIKAIFNDETYFEEPNRFNPDRFQSLKDMKNHIFIPFGDGPRACVGARLGLMQSMAGIAAILHRFDVEPSSESIRNPKTDPTGIVSENFAGGLPLKLRKRKCAM</sequence>
<dbReference type="InterPro" id="IPR036396">
    <property type="entry name" value="Cyt_P450_sf"/>
</dbReference>
<dbReference type="PANTHER" id="PTHR24292:SF54">
    <property type="entry name" value="CYP9F3-RELATED"/>
    <property type="match status" value="1"/>
</dbReference>
<evidence type="ECO:0000256" key="1">
    <source>
        <dbReference type="ARBA" id="ARBA00001971"/>
    </source>
</evidence>
<evidence type="ECO:0000313" key="17">
    <source>
        <dbReference type="EMBL" id="VVD05915.1"/>
    </source>
</evidence>
<dbReference type="Gene3D" id="1.10.630.10">
    <property type="entry name" value="Cytochrome P450"/>
    <property type="match status" value="1"/>
</dbReference>
<evidence type="ECO:0000256" key="14">
    <source>
        <dbReference type="ARBA" id="ARBA00047827"/>
    </source>
</evidence>
<keyword evidence="7 15" id="KW-0479">Metal-binding</keyword>
<evidence type="ECO:0000256" key="12">
    <source>
        <dbReference type="ARBA" id="ARBA00023033"/>
    </source>
</evidence>